<dbReference type="EMBL" id="BARW01003997">
    <property type="protein sequence ID" value="GAI59310.1"/>
    <property type="molecule type" value="Genomic_DNA"/>
</dbReference>
<proteinExistence type="predicted"/>
<gene>
    <name evidence="1" type="ORF">S12H4_09716</name>
</gene>
<organism evidence="1">
    <name type="scientific">marine sediment metagenome</name>
    <dbReference type="NCBI Taxonomy" id="412755"/>
    <lineage>
        <taxon>unclassified sequences</taxon>
        <taxon>metagenomes</taxon>
        <taxon>ecological metagenomes</taxon>
    </lineage>
</organism>
<sequence length="82" mass="9951">KRTKKLVGRDTQKGRNLYRLKTLIKFLPIKKNDFIFINKSKYFVENITKNRVLLRDENHVKLIKNFSFFDDKKAFKRIMEGD</sequence>
<name>X1R831_9ZZZZ</name>
<evidence type="ECO:0000313" key="1">
    <source>
        <dbReference type="EMBL" id="GAI59310.1"/>
    </source>
</evidence>
<accession>X1R831</accession>
<protein>
    <submittedName>
        <fullName evidence="1">Uncharacterized protein</fullName>
    </submittedName>
</protein>
<feature type="non-terminal residue" evidence="1">
    <location>
        <position position="1"/>
    </location>
</feature>
<dbReference type="AlphaFoldDB" id="X1R831"/>
<comment type="caution">
    <text evidence="1">The sequence shown here is derived from an EMBL/GenBank/DDBJ whole genome shotgun (WGS) entry which is preliminary data.</text>
</comment>
<reference evidence="1" key="1">
    <citation type="journal article" date="2014" name="Front. Microbiol.">
        <title>High frequency of phylogenetically diverse reductive dehalogenase-homologous genes in deep subseafloor sedimentary metagenomes.</title>
        <authorList>
            <person name="Kawai M."/>
            <person name="Futagami T."/>
            <person name="Toyoda A."/>
            <person name="Takaki Y."/>
            <person name="Nishi S."/>
            <person name="Hori S."/>
            <person name="Arai W."/>
            <person name="Tsubouchi T."/>
            <person name="Morono Y."/>
            <person name="Uchiyama I."/>
            <person name="Ito T."/>
            <person name="Fujiyama A."/>
            <person name="Inagaki F."/>
            <person name="Takami H."/>
        </authorList>
    </citation>
    <scope>NUCLEOTIDE SEQUENCE</scope>
    <source>
        <strain evidence="1">Expedition CK06-06</strain>
    </source>
</reference>